<dbReference type="AlphaFoldDB" id="A0A136JKD6"/>
<evidence type="ECO:0000313" key="2">
    <source>
        <dbReference type="EMBL" id="KXJ97611.1"/>
    </source>
</evidence>
<evidence type="ECO:0000313" key="3">
    <source>
        <dbReference type="Proteomes" id="UP000070501"/>
    </source>
</evidence>
<name>A0A136JKD6_9PEZI</name>
<dbReference type="EMBL" id="KQ964245">
    <property type="protein sequence ID" value="KXJ97611.1"/>
    <property type="molecule type" value="Genomic_DNA"/>
</dbReference>
<feature type="region of interest" description="Disordered" evidence="1">
    <location>
        <begin position="114"/>
        <end position="150"/>
    </location>
</feature>
<gene>
    <name evidence="2" type="ORF">Micbo1qcDRAFT_171261</name>
</gene>
<keyword evidence="3" id="KW-1185">Reference proteome</keyword>
<organism evidence="2 3">
    <name type="scientific">Microdochium bolleyi</name>
    <dbReference type="NCBI Taxonomy" id="196109"/>
    <lineage>
        <taxon>Eukaryota</taxon>
        <taxon>Fungi</taxon>
        <taxon>Dikarya</taxon>
        <taxon>Ascomycota</taxon>
        <taxon>Pezizomycotina</taxon>
        <taxon>Sordariomycetes</taxon>
        <taxon>Xylariomycetidae</taxon>
        <taxon>Xylariales</taxon>
        <taxon>Microdochiaceae</taxon>
        <taxon>Microdochium</taxon>
    </lineage>
</organism>
<dbReference type="Proteomes" id="UP000070501">
    <property type="component" value="Unassembled WGS sequence"/>
</dbReference>
<sequence>MTGLLFVTAQSTDVKDLNRILLYLRDWDISVASCTPNHDTVTSAHSADPELFIDRFRFVTKHNPKTLISQRSSASHAATHGTFPPVPPSATFVNSWVGQDVEQIEQFVDTLASGLHDEGRGSPERSDNGAINRRDSGYSSTGSIAGADEPSQGYNTDMYLVVDEAGLATGTATLACRRHSTSQGSTGSAWDRVRGVPWAEVCSTWKAVEKSGSVEVLLGAQQKRQGPVSSAGDGAGSRWLDYKRSVDDRMVSAPRDCRRRDLEVSMWHECGLV</sequence>
<evidence type="ECO:0000256" key="1">
    <source>
        <dbReference type="SAM" id="MobiDB-lite"/>
    </source>
</evidence>
<feature type="compositionally biased region" description="Basic and acidic residues" evidence="1">
    <location>
        <begin position="115"/>
        <end position="136"/>
    </location>
</feature>
<reference evidence="3" key="1">
    <citation type="submission" date="2016-02" db="EMBL/GenBank/DDBJ databases">
        <title>Draft genome sequence of Microdochium bolleyi, a fungal endophyte of beachgrass.</title>
        <authorList>
            <consortium name="DOE Joint Genome Institute"/>
            <person name="David A.S."/>
            <person name="May G."/>
            <person name="Haridas S."/>
            <person name="Lim J."/>
            <person name="Wang M."/>
            <person name="Labutti K."/>
            <person name="Lipzen A."/>
            <person name="Barry K."/>
            <person name="Grigoriev I.V."/>
        </authorList>
    </citation>
    <scope>NUCLEOTIDE SEQUENCE [LARGE SCALE GENOMIC DNA]</scope>
    <source>
        <strain evidence="3">J235TASD1</strain>
    </source>
</reference>
<proteinExistence type="predicted"/>
<accession>A0A136JKD6</accession>
<dbReference type="InParanoid" id="A0A136JKD6"/>
<dbReference type="OrthoDB" id="2884623at2759"/>
<protein>
    <submittedName>
        <fullName evidence="2">Uncharacterized protein</fullName>
    </submittedName>
</protein>